<dbReference type="Proteomes" id="UP000186817">
    <property type="component" value="Unassembled WGS sequence"/>
</dbReference>
<evidence type="ECO:0000313" key="3">
    <source>
        <dbReference type="Proteomes" id="UP000186817"/>
    </source>
</evidence>
<keyword evidence="2" id="KW-0489">Methyltransferase</keyword>
<dbReference type="EMBL" id="LSRX01000157">
    <property type="protein sequence ID" value="OLQ06585.1"/>
    <property type="molecule type" value="Genomic_DNA"/>
</dbReference>
<proteinExistence type="predicted"/>
<evidence type="ECO:0000313" key="2">
    <source>
        <dbReference type="EMBL" id="OLQ06585.1"/>
    </source>
</evidence>
<dbReference type="InterPro" id="IPR013216">
    <property type="entry name" value="Methyltransf_11"/>
</dbReference>
<dbReference type="CDD" id="cd02440">
    <property type="entry name" value="AdoMet_MTases"/>
    <property type="match status" value="1"/>
</dbReference>
<gene>
    <name evidence="2" type="ORF">AK812_SmicGene10134</name>
</gene>
<keyword evidence="2" id="KW-0808">Transferase</keyword>
<evidence type="ECO:0000259" key="1">
    <source>
        <dbReference type="Pfam" id="PF08241"/>
    </source>
</evidence>
<dbReference type="InterPro" id="IPR029063">
    <property type="entry name" value="SAM-dependent_MTases_sf"/>
</dbReference>
<accession>A0A1Q9EGN1</accession>
<name>A0A1Q9EGN1_SYMMI</name>
<dbReference type="Gene3D" id="3.40.50.150">
    <property type="entry name" value="Vaccinia Virus protein VP39"/>
    <property type="match status" value="1"/>
</dbReference>
<dbReference type="AlphaFoldDB" id="A0A1Q9EGN1"/>
<dbReference type="OrthoDB" id="506498at2759"/>
<dbReference type="GO" id="GO:0008757">
    <property type="term" value="F:S-adenosylmethionine-dependent methyltransferase activity"/>
    <property type="evidence" value="ECO:0007669"/>
    <property type="project" value="InterPro"/>
</dbReference>
<dbReference type="GO" id="GO:0032259">
    <property type="term" value="P:methylation"/>
    <property type="evidence" value="ECO:0007669"/>
    <property type="project" value="UniProtKB-KW"/>
</dbReference>
<dbReference type="SUPFAM" id="SSF53335">
    <property type="entry name" value="S-adenosyl-L-methionine-dependent methyltransferases"/>
    <property type="match status" value="1"/>
</dbReference>
<keyword evidence="3" id="KW-1185">Reference proteome</keyword>
<dbReference type="Pfam" id="PF08241">
    <property type="entry name" value="Methyltransf_11"/>
    <property type="match status" value="1"/>
</dbReference>
<reference evidence="2 3" key="1">
    <citation type="submission" date="2016-02" db="EMBL/GenBank/DDBJ databases">
        <title>Genome analysis of coral dinoflagellate symbionts highlights evolutionary adaptations to a symbiotic lifestyle.</title>
        <authorList>
            <person name="Aranda M."/>
            <person name="Li Y."/>
            <person name="Liew Y.J."/>
            <person name="Baumgarten S."/>
            <person name="Simakov O."/>
            <person name="Wilson M."/>
            <person name="Piel J."/>
            <person name="Ashoor H."/>
            <person name="Bougouffa S."/>
            <person name="Bajic V.B."/>
            <person name="Ryu T."/>
            <person name="Ravasi T."/>
            <person name="Bayer T."/>
            <person name="Micklem G."/>
            <person name="Kim H."/>
            <person name="Bhak J."/>
            <person name="Lajeunesse T.C."/>
            <person name="Voolstra C.R."/>
        </authorList>
    </citation>
    <scope>NUCLEOTIDE SEQUENCE [LARGE SCALE GENOMIC DNA]</scope>
    <source>
        <strain evidence="2 3">CCMP2467</strain>
    </source>
</reference>
<organism evidence="2 3">
    <name type="scientific">Symbiodinium microadriaticum</name>
    <name type="common">Dinoflagellate</name>
    <name type="synonym">Zooxanthella microadriatica</name>
    <dbReference type="NCBI Taxonomy" id="2951"/>
    <lineage>
        <taxon>Eukaryota</taxon>
        <taxon>Sar</taxon>
        <taxon>Alveolata</taxon>
        <taxon>Dinophyceae</taxon>
        <taxon>Suessiales</taxon>
        <taxon>Symbiodiniaceae</taxon>
        <taxon>Symbiodinium</taxon>
    </lineage>
</organism>
<protein>
    <submittedName>
        <fullName evidence="2">Putative phthiotriol/phenolphthiotriol dimycocerosates methyltransferase 2</fullName>
    </submittedName>
</protein>
<comment type="caution">
    <text evidence="2">The sequence shown here is derived from an EMBL/GenBank/DDBJ whole genome shotgun (WGS) entry which is preliminary data.</text>
</comment>
<feature type="domain" description="Methyltransferase type 11" evidence="1">
    <location>
        <begin position="627"/>
        <end position="725"/>
    </location>
</feature>
<sequence>MSARQMLHSMDDGRDGGFDFVEDAQDCRDAGKNEGSGRTDADANAEAFFMAGIVWPCLPFFSGAMALVAPSLPGHGGLLGSIGLHKGLSCARRLRMRSSEALGQGLACIASCVALAASDGRGRGGDGKARRWRQTSPFTAPMSKWRGQTGRGKKGHFHLLDRYIRRIDALLPEDMEDLVRPLSYKPNMEQTTRTLKITFPDETVKPDGITEQDVRDFMYPLVPEHLALGWYGEGGTEVYAMFETNEECRNGRRLDGQRLGGHYAQVRFTVDNKFRRVMEDLGHWPKSGDQEEMPPEADQLEVAGCSYLAPGGSLQIPEELVETGQVLQVVQRILEESGGSNSAKLNSLRQASTRSRDTEAFTAEVVDRTLRGILSRAARLARHRGRPKLEEDPVQMELMCKVGGNYADCGMVSERLCSSSVQAVCRMSSAKEVAHREAWERMLRCGFVFGFSGYDGLDRSGSPVASYAPGSATVELLLFTASVAMQFCGALRRRTHASFRREWHIHATVRKYWARKNPKRGYVADLPDWRNYLPETLMSRFFFQLEKWLGKRSASTYPPILDICNSGGKFGMPIPRPEIVLQKGFPKGSWEWQMHMYGAALYWHVAVTRGEAITDVREDLLRGKSVLEVGCMRGGGARYLAEVAEPEEYVATDDSEDNIRLCNSVHAPLPPSLRYEQADACSLHSKYGVDAFDALICVEAVADIEDKAAFVESARAVLRSEGLLLLCDAFMPRGLQDLMDSLKAQHFDVEVCTDIGKWVRATGLSPVEIGESHSMYGVAACTYMRIVARKT</sequence>